<dbReference type="RefSeq" id="WP_378139627.1">
    <property type="nucleotide sequence ID" value="NZ_JBHSMI010000067.1"/>
</dbReference>
<feature type="transmembrane region" description="Helical" evidence="7">
    <location>
        <begin position="7"/>
        <end position="27"/>
    </location>
</feature>
<dbReference type="InterPro" id="IPR035906">
    <property type="entry name" value="MetI-like_sf"/>
</dbReference>
<comment type="subcellular location">
    <subcellularLocation>
        <location evidence="1 7">Cell membrane</location>
        <topology evidence="1 7">Multi-pass membrane protein</topology>
    </subcellularLocation>
</comment>
<feature type="domain" description="ABC transmembrane type-1" evidence="8">
    <location>
        <begin position="67"/>
        <end position="284"/>
    </location>
</feature>
<feature type="transmembrane region" description="Helical" evidence="7">
    <location>
        <begin position="263"/>
        <end position="283"/>
    </location>
</feature>
<dbReference type="PANTHER" id="PTHR30193">
    <property type="entry name" value="ABC TRANSPORTER PERMEASE PROTEIN"/>
    <property type="match status" value="1"/>
</dbReference>
<evidence type="ECO:0000313" key="9">
    <source>
        <dbReference type="EMBL" id="MFC5407189.1"/>
    </source>
</evidence>
<dbReference type="CDD" id="cd06261">
    <property type="entry name" value="TM_PBP2"/>
    <property type="match status" value="1"/>
</dbReference>
<gene>
    <name evidence="9" type="ORF">ACFPOF_31055</name>
</gene>
<keyword evidence="6 7" id="KW-0472">Membrane</keyword>
<evidence type="ECO:0000256" key="2">
    <source>
        <dbReference type="ARBA" id="ARBA00022448"/>
    </source>
</evidence>
<organism evidence="9 10">
    <name type="scientific">Cohnella soli</name>
    <dbReference type="NCBI Taxonomy" id="425005"/>
    <lineage>
        <taxon>Bacteria</taxon>
        <taxon>Bacillati</taxon>
        <taxon>Bacillota</taxon>
        <taxon>Bacilli</taxon>
        <taxon>Bacillales</taxon>
        <taxon>Paenibacillaceae</taxon>
        <taxon>Cohnella</taxon>
    </lineage>
</organism>
<feature type="transmembrane region" description="Helical" evidence="7">
    <location>
        <begin position="158"/>
        <end position="179"/>
    </location>
</feature>
<dbReference type="InterPro" id="IPR051393">
    <property type="entry name" value="ABC_transporter_permease"/>
</dbReference>
<feature type="transmembrane region" description="Helical" evidence="7">
    <location>
        <begin position="70"/>
        <end position="95"/>
    </location>
</feature>
<evidence type="ECO:0000256" key="4">
    <source>
        <dbReference type="ARBA" id="ARBA00022692"/>
    </source>
</evidence>
<dbReference type="InterPro" id="IPR000515">
    <property type="entry name" value="MetI-like"/>
</dbReference>
<sequence>MVQSRRNVIAFFFLLPTLAMIGLFNYYPAIEAFVYSFTNWDGFSTSDFVGLNNFKEMFTTAVFSHAFLNLLWLSLFGIATSLTFPMLAALAIYRVKNKRVQNTYRMLFVFPLVIPSMVVLLLWQFILNPDVGLLNAILAAFGVPEDMLPLWLGSPDTVLFSLMLIGFPWAQGVSMLIYLAGFQNISRSIVEAATVDGAGGFRLFFRIELPLVAAQIKLILILTIIGTLQGFQTQLVLTGGGPGYASTVPGLVMYQEAMNNNRMGFACAVGVVLFVLIFILTFVNNKYLKSSTEYGADA</sequence>
<dbReference type="PANTHER" id="PTHR30193:SF37">
    <property type="entry name" value="INNER MEMBRANE ABC TRANSPORTER PERMEASE PROTEIN YCJO"/>
    <property type="match status" value="1"/>
</dbReference>
<dbReference type="PROSITE" id="PS50928">
    <property type="entry name" value="ABC_TM1"/>
    <property type="match status" value="1"/>
</dbReference>
<comment type="similarity">
    <text evidence="7">Belongs to the binding-protein-dependent transport system permease family.</text>
</comment>
<feature type="transmembrane region" description="Helical" evidence="7">
    <location>
        <begin position="211"/>
        <end position="231"/>
    </location>
</feature>
<accession>A0ABW0I1L5</accession>
<evidence type="ECO:0000256" key="3">
    <source>
        <dbReference type="ARBA" id="ARBA00022475"/>
    </source>
</evidence>
<dbReference type="Gene3D" id="1.10.3720.10">
    <property type="entry name" value="MetI-like"/>
    <property type="match status" value="1"/>
</dbReference>
<keyword evidence="5 7" id="KW-1133">Transmembrane helix</keyword>
<evidence type="ECO:0000256" key="1">
    <source>
        <dbReference type="ARBA" id="ARBA00004651"/>
    </source>
</evidence>
<reference evidence="10" key="1">
    <citation type="journal article" date="2019" name="Int. J. Syst. Evol. Microbiol.">
        <title>The Global Catalogue of Microorganisms (GCM) 10K type strain sequencing project: providing services to taxonomists for standard genome sequencing and annotation.</title>
        <authorList>
            <consortium name="The Broad Institute Genomics Platform"/>
            <consortium name="The Broad Institute Genome Sequencing Center for Infectious Disease"/>
            <person name="Wu L."/>
            <person name="Ma J."/>
        </authorList>
    </citation>
    <scope>NUCLEOTIDE SEQUENCE [LARGE SCALE GENOMIC DNA]</scope>
    <source>
        <strain evidence="10">CGMCC 1.18575</strain>
    </source>
</reference>
<evidence type="ECO:0000259" key="8">
    <source>
        <dbReference type="PROSITE" id="PS50928"/>
    </source>
</evidence>
<evidence type="ECO:0000256" key="6">
    <source>
        <dbReference type="ARBA" id="ARBA00023136"/>
    </source>
</evidence>
<keyword evidence="4 7" id="KW-0812">Transmembrane</keyword>
<keyword evidence="10" id="KW-1185">Reference proteome</keyword>
<evidence type="ECO:0000313" key="10">
    <source>
        <dbReference type="Proteomes" id="UP001596113"/>
    </source>
</evidence>
<feature type="transmembrane region" description="Helical" evidence="7">
    <location>
        <begin position="107"/>
        <end position="126"/>
    </location>
</feature>
<protein>
    <submittedName>
        <fullName evidence="9">Carbohydrate ABC transporter permease</fullName>
    </submittedName>
</protein>
<evidence type="ECO:0000256" key="5">
    <source>
        <dbReference type="ARBA" id="ARBA00022989"/>
    </source>
</evidence>
<proteinExistence type="inferred from homology"/>
<keyword evidence="2 7" id="KW-0813">Transport</keyword>
<dbReference type="SUPFAM" id="SSF161098">
    <property type="entry name" value="MetI-like"/>
    <property type="match status" value="1"/>
</dbReference>
<evidence type="ECO:0000256" key="7">
    <source>
        <dbReference type="RuleBase" id="RU363032"/>
    </source>
</evidence>
<name>A0ABW0I1L5_9BACL</name>
<dbReference type="EMBL" id="JBHSMI010000067">
    <property type="protein sequence ID" value="MFC5407189.1"/>
    <property type="molecule type" value="Genomic_DNA"/>
</dbReference>
<dbReference type="Pfam" id="PF00528">
    <property type="entry name" value="BPD_transp_1"/>
    <property type="match status" value="1"/>
</dbReference>
<dbReference type="Proteomes" id="UP001596113">
    <property type="component" value="Unassembled WGS sequence"/>
</dbReference>
<comment type="caution">
    <text evidence="9">The sequence shown here is derived from an EMBL/GenBank/DDBJ whole genome shotgun (WGS) entry which is preliminary data.</text>
</comment>
<keyword evidence="3" id="KW-1003">Cell membrane</keyword>